<feature type="domain" description="FCP1 homology" evidence="2">
    <location>
        <begin position="219"/>
        <end position="408"/>
    </location>
</feature>
<dbReference type="SMART" id="SM00577">
    <property type="entry name" value="CPDc"/>
    <property type="match status" value="1"/>
</dbReference>
<feature type="compositionally biased region" description="Basic and acidic residues" evidence="1">
    <location>
        <begin position="711"/>
        <end position="729"/>
    </location>
</feature>
<feature type="compositionally biased region" description="Polar residues" evidence="1">
    <location>
        <begin position="171"/>
        <end position="183"/>
    </location>
</feature>
<accession>A0ABZ1CUN4</accession>
<feature type="compositionally biased region" description="Polar residues" evidence="1">
    <location>
        <begin position="498"/>
        <end position="510"/>
    </location>
</feature>
<dbReference type="Gene3D" id="3.40.50.1000">
    <property type="entry name" value="HAD superfamily/HAD-like"/>
    <property type="match status" value="1"/>
</dbReference>
<reference evidence="3 4" key="1">
    <citation type="submission" date="2024-01" db="EMBL/GenBank/DDBJ databases">
        <title>Comparative genomics of Cryptococcus and Kwoniella reveals pathogenesis evolution and contrasting modes of karyotype evolution via chromosome fusion or intercentromeric recombination.</title>
        <authorList>
            <person name="Coelho M.A."/>
            <person name="David-Palma M."/>
            <person name="Shea T."/>
            <person name="Bowers K."/>
            <person name="McGinley-Smith S."/>
            <person name="Mohammad A.W."/>
            <person name="Gnirke A."/>
            <person name="Yurkov A.M."/>
            <person name="Nowrousian M."/>
            <person name="Sun S."/>
            <person name="Cuomo C.A."/>
            <person name="Heitman J."/>
        </authorList>
    </citation>
    <scope>NUCLEOTIDE SEQUENCE [LARGE SCALE GENOMIC DNA]</scope>
    <source>
        <strain evidence="3">CBS 11374</strain>
    </source>
</reference>
<evidence type="ECO:0000313" key="4">
    <source>
        <dbReference type="Proteomes" id="UP001329825"/>
    </source>
</evidence>
<feature type="region of interest" description="Disordered" evidence="1">
    <location>
        <begin position="1"/>
        <end position="201"/>
    </location>
</feature>
<evidence type="ECO:0000256" key="1">
    <source>
        <dbReference type="SAM" id="MobiDB-lite"/>
    </source>
</evidence>
<sequence length="729" mass="82631">MSYPYTTAQQQHRSFSQPTHGHVSRWPEDRNFPDAEASFSRHHDRDYRTSLAAQSGDRTWNEGEPYRFGQPQGPADDRDGIYTKSRGYRNLTHNRSDREREYNQGQSSRAGLHADPNSVKDRFTYDRSRNTYTPPHQRTVFPPLPPHDIPPFPPSLPTLLPRRPLSPSKSGFASQSRQLSSQADRPPFRRDRTVTPPPVTLPSTDYLALLRPTKPLKDNIPVPKLLVLDLNGALVFRNRSSDGKKSYPRPYLSCFLEYLFLPTNEERAWEVFVWSSAQPHNVRGMVENAFGPRFIDGVWEEETERGRIAREAGEGRLLGVWARDKMGLGASDYSRKVQTTKDLRKVLDHVQYLTPPRDFDERTIVLLDDSPLKAIYQPFNQIVIPEYGKEEYSDSKSVAGLVDAGVGSEQDGMDRTLLAVIGVLDDLRNINNVPAWVRSGGLINSTNQVAKDTKLEDLPSHDQFKHWFKDPSVLQSWIEKGETALNRRGILLSHGITPEQTSRQSKGSSPTRKDLSPARSHNRRGYHTSIGIDEDELPDLRPMDVAKYLDDLISGTTVLTLKQKDSLRLAREVLSDLDSDGQHHLSHNSIQELAVPKSIANHTPPTQARKANGSKKGEVFKDAFQLAKESNPDLTKKKFRAMRKEGRENGQAAQAEKDEETEDDLEDELEEISPAKFYQSHDTEAPPIGANEIDRERSRRNHRSGISSTSVERERDEVSKKLRSDSWSG</sequence>
<evidence type="ECO:0000313" key="3">
    <source>
        <dbReference type="EMBL" id="WRT65454.1"/>
    </source>
</evidence>
<feature type="compositionally biased region" description="Basic and acidic residues" evidence="1">
    <location>
        <begin position="25"/>
        <end position="48"/>
    </location>
</feature>
<feature type="region of interest" description="Disordered" evidence="1">
    <location>
        <begin position="644"/>
        <end position="729"/>
    </location>
</feature>
<feature type="compositionally biased region" description="Pro residues" evidence="1">
    <location>
        <begin position="142"/>
        <end position="156"/>
    </location>
</feature>
<proteinExistence type="predicted"/>
<keyword evidence="4" id="KW-1185">Reference proteome</keyword>
<feature type="compositionally biased region" description="Low complexity" evidence="1">
    <location>
        <begin position="157"/>
        <end position="170"/>
    </location>
</feature>
<gene>
    <name evidence="3" type="ORF">IL334_002397</name>
</gene>
<dbReference type="InterPro" id="IPR036412">
    <property type="entry name" value="HAD-like_sf"/>
</dbReference>
<feature type="compositionally biased region" description="Acidic residues" evidence="1">
    <location>
        <begin position="657"/>
        <end position="671"/>
    </location>
</feature>
<dbReference type="GeneID" id="87954528"/>
<dbReference type="PANTHER" id="PTHR12210">
    <property type="entry name" value="DULLARD PROTEIN PHOSPHATASE"/>
    <property type="match status" value="1"/>
</dbReference>
<evidence type="ECO:0000259" key="2">
    <source>
        <dbReference type="PROSITE" id="PS50969"/>
    </source>
</evidence>
<name>A0ABZ1CUN4_9TREE</name>
<feature type="region of interest" description="Disordered" evidence="1">
    <location>
        <begin position="493"/>
        <end position="530"/>
    </location>
</feature>
<dbReference type="Proteomes" id="UP001329825">
    <property type="component" value="Chromosome 3"/>
</dbReference>
<dbReference type="SUPFAM" id="SSF56784">
    <property type="entry name" value="HAD-like"/>
    <property type="match status" value="1"/>
</dbReference>
<dbReference type="InterPro" id="IPR023214">
    <property type="entry name" value="HAD_sf"/>
</dbReference>
<protein>
    <recommendedName>
        <fullName evidence="2">FCP1 homology domain-containing protein</fullName>
    </recommendedName>
</protein>
<feature type="compositionally biased region" description="Polar residues" evidence="1">
    <location>
        <begin position="1"/>
        <end position="19"/>
    </location>
</feature>
<organism evidence="3 4">
    <name type="scientific">Kwoniella shivajii</name>
    <dbReference type="NCBI Taxonomy" id="564305"/>
    <lineage>
        <taxon>Eukaryota</taxon>
        <taxon>Fungi</taxon>
        <taxon>Dikarya</taxon>
        <taxon>Basidiomycota</taxon>
        <taxon>Agaricomycotina</taxon>
        <taxon>Tremellomycetes</taxon>
        <taxon>Tremellales</taxon>
        <taxon>Cryptococcaceae</taxon>
        <taxon>Kwoniella</taxon>
    </lineage>
</organism>
<dbReference type="EMBL" id="CP141883">
    <property type="protein sequence ID" value="WRT65454.1"/>
    <property type="molecule type" value="Genomic_DNA"/>
</dbReference>
<dbReference type="RefSeq" id="XP_062790194.1">
    <property type="nucleotide sequence ID" value="XM_062934143.1"/>
</dbReference>
<dbReference type="InterPro" id="IPR050365">
    <property type="entry name" value="TIM50"/>
</dbReference>
<dbReference type="PROSITE" id="PS50969">
    <property type="entry name" value="FCP1"/>
    <property type="match status" value="1"/>
</dbReference>
<feature type="region of interest" description="Disordered" evidence="1">
    <location>
        <begin position="591"/>
        <end position="616"/>
    </location>
</feature>
<feature type="compositionally biased region" description="Basic and acidic residues" evidence="1">
    <location>
        <begin position="118"/>
        <end position="129"/>
    </location>
</feature>
<dbReference type="InterPro" id="IPR004274">
    <property type="entry name" value="FCP1_dom"/>
</dbReference>